<dbReference type="NCBIfam" id="TIGR03592">
    <property type="entry name" value="yidC_oxa1_cterm"/>
    <property type="match status" value="1"/>
</dbReference>
<dbReference type="GO" id="GO:0015031">
    <property type="term" value="P:protein transport"/>
    <property type="evidence" value="ECO:0007669"/>
    <property type="project" value="UniProtKB-KW"/>
</dbReference>
<dbReference type="InterPro" id="IPR038221">
    <property type="entry name" value="YidC_periplasmic_sf"/>
</dbReference>
<dbReference type="GO" id="GO:0051205">
    <property type="term" value="P:protein insertion into membrane"/>
    <property type="evidence" value="ECO:0007669"/>
    <property type="project" value="TreeGrafter"/>
</dbReference>
<dbReference type="PANTHER" id="PTHR12428:SF65">
    <property type="entry name" value="CYTOCHROME C OXIDASE ASSEMBLY PROTEIN COX18, MITOCHONDRIAL"/>
    <property type="match status" value="1"/>
</dbReference>
<dbReference type="InterPro" id="IPR001708">
    <property type="entry name" value="YidC/ALB3/OXA1/COX18"/>
</dbReference>
<sequence>MKDDLKSFYTAVILSLAIIFLTNYIFGKKQPAVEAQPQPAVVQKAEPTATEENKSDAQQTVEEVLQSSKRIEIDNGAIRGSIRVAGGRIDNLWLSKYKQTLSPNSPDVELFAPAKTANPYYAEFGWLASDNSLKLPDANTVWNTKGNKLTPETPVVLEWDNGQGLRFITKISLDNNYMFSIDQSVENNTNKNITLFPYGLIARAQERVGSASVVHEGLIGVFNDKLEEIKYTDLKNNNKTFETTDGWLGFTDRYWFSAIILNNQQAADIKFSRNNTLYQADFVGAPINIAAGSVGNTQEKLYAGAKEIKLLDSYTDKLNIQKFDLAVDFGWYYFLTKPFFYILDYLYKLIGNMGWAILLFAALLRLAMFPIANKSYENMAKMKKLQPKMKELQEKFAEDKVKLQQETVLLYKKEKINPASGCLPMFIQIPVFFSLYKVLNIAIEIRHAPFVGWIKDLSAPDPMVLSEWTHIPFPSVLNIGIWPIVMGLTMFIQQKMSPAPTNKDQARAFALLPLIFTFMMGHFAAGLVIYWSFSNLLSIIQQRAIRLKNK</sequence>
<evidence type="ECO:0000256" key="7">
    <source>
        <dbReference type="ARBA" id="ARBA00022927"/>
    </source>
</evidence>
<keyword evidence="5 13" id="KW-1003">Cell membrane</keyword>
<keyword evidence="10 13" id="KW-0143">Chaperone</keyword>
<protein>
    <recommendedName>
        <fullName evidence="3 13">Membrane protein insertase YidC</fullName>
    </recommendedName>
    <alternativeName>
        <fullName evidence="12 13">Foldase YidC</fullName>
    </alternativeName>
    <alternativeName>
        <fullName evidence="11 13">Membrane integrase YidC</fullName>
    </alternativeName>
    <alternativeName>
        <fullName evidence="13">Membrane protein YidC</fullName>
    </alternativeName>
</protein>
<keyword evidence="7 13" id="KW-0653">Protein transport</keyword>
<dbReference type="PRINTS" id="PR00701">
    <property type="entry name" value="60KDINNERMP"/>
</dbReference>
<evidence type="ECO:0000256" key="1">
    <source>
        <dbReference type="ARBA" id="ARBA00004429"/>
    </source>
</evidence>
<evidence type="ECO:0000256" key="11">
    <source>
        <dbReference type="ARBA" id="ARBA00033245"/>
    </source>
</evidence>
<dbReference type="HAMAP" id="MF_01810">
    <property type="entry name" value="YidC_type1"/>
    <property type="match status" value="1"/>
</dbReference>
<evidence type="ECO:0000256" key="10">
    <source>
        <dbReference type="ARBA" id="ARBA00023186"/>
    </source>
</evidence>
<comment type="subunit">
    <text evidence="13">Interacts with the Sec translocase complex via SecD. Specifically interacts with transmembrane segments of nascent integral membrane proteins during membrane integration.</text>
</comment>
<evidence type="ECO:0000256" key="12">
    <source>
        <dbReference type="ARBA" id="ARBA00033342"/>
    </source>
</evidence>
<dbReference type="Pfam" id="PF14849">
    <property type="entry name" value="YidC_periplas"/>
    <property type="match status" value="1"/>
</dbReference>
<accession>A0A6M4NNG8</accession>
<evidence type="ECO:0000259" key="14">
    <source>
        <dbReference type="Pfam" id="PF02096"/>
    </source>
</evidence>
<dbReference type="Pfam" id="PF02096">
    <property type="entry name" value="60KD_IMP"/>
    <property type="match status" value="1"/>
</dbReference>
<evidence type="ECO:0000256" key="8">
    <source>
        <dbReference type="ARBA" id="ARBA00022989"/>
    </source>
</evidence>
<keyword evidence="8 13" id="KW-1133">Transmembrane helix</keyword>
<name>A0A6M4NNG8_9PROT</name>
<feature type="transmembrane region" description="Helical" evidence="13">
    <location>
        <begin position="353"/>
        <end position="372"/>
    </location>
</feature>
<gene>
    <name evidence="13 16" type="primary">yidC</name>
    <name evidence="16" type="ORF">PlAlph_2470</name>
</gene>
<evidence type="ECO:0000259" key="15">
    <source>
        <dbReference type="Pfam" id="PF14849"/>
    </source>
</evidence>
<feature type="transmembrane region" description="Helical" evidence="13">
    <location>
        <begin position="6"/>
        <end position="26"/>
    </location>
</feature>
<dbReference type="AlphaFoldDB" id="A0A6M4NNG8"/>
<dbReference type="EMBL" id="MN990729">
    <property type="protein sequence ID" value="QJR98242.1"/>
    <property type="molecule type" value="Genomic_DNA"/>
</dbReference>
<dbReference type="NCBIfam" id="NF002353">
    <property type="entry name" value="PRK01318.1-4"/>
    <property type="match status" value="1"/>
</dbReference>
<dbReference type="PRINTS" id="PR01900">
    <property type="entry name" value="YIDCPROTEIN"/>
</dbReference>
<dbReference type="InterPro" id="IPR028055">
    <property type="entry name" value="YidC/Oxa/ALB_C"/>
</dbReference>
<dbReference type="InterPro" id="IPR019998">
    <property type="entry name" value="Membr_insert_YidC"/>
</dbReference>
<evidence type="ECO:0000313" key="16">
    <source>
        <dbReference type="EMBL" id="QJR98242.1"/>
    </source>
</evidence>
<reference evidence="16" key="1">
    <citation type="submission" date="2020-01" db="EMBL/GenBank/DDBJ databases">
        <title>Gastrointestinal microbiota of LL stock colony Peromyscus leucopus.</title>
        <authorList>
            <person name="Milovic A."/>
            <person name="Bassam K."/>
            <person name="Keay E."/>
            <person name="Barbour A.G."/>
        </authorList>
    </citation>
    <scope>NUCLEOTIDE SEQUENCE</scope>
    <source>
        <strain evidence="16">LL90</strain>
    </source>
</reference>
<evidence type="ECO:0000256" key="2">
    <source>
        <dbReference type="ARBA" id="ARBA00010527"/>
    </source>
</evidence>
<feature type="transmembrane region" description="Helical" evidence="13">
    <location>
        <begin position="471"/>
        <end position="491"/>
    </location>
</feature>
<organism evidence="16">
    <name type="scientific">uncultured Alphaproteobacteria bacterium</name>
    <dbReference type="NCBI Taxonomy" id="91750"/>
    <lineage>
        <taxon>Bacteria</taxon>
        <taxon>Pseudomonadati</taxon>
        <taxon>Pseudomonadota</taxon>
        <taxon>Alphaproteobacteria</taxon>
        <taxon>environmental samples</taxon>
    </lineage>
</organism>
<feature type="domain" description="Membrane insertase YidC N-terminal" evidence="15">
    <location>
        <begin position="70"/>
        <end position="341"/>
    </location>
</feature>
<dbReference type="CDD" id="cd19961">
    <property type="entry name" value="EcYidC-like_peri"/>
    <property type="match status" value="1"/>
</dbReference>
<evidence type="ECO:0000256" key="9">
    <source>
        <dbReference type="ARBA" id="ARBA00023136"/>
    </source>
</evidence>
<dbReference type="PANTHER" id="PTHR12428">
    <property type="entry name" value="OXA1"/>
    <property type="match status" value="1"/>
</dbReference>
<evidence type="ECO:0000256" key="13">
    <source>
        <dbReference type="HAMAP-Rule" id="MF_01810"/>
    </source>
</evidence>
<dbReference type="CDD" id="cd20070">
    <property type="entry name" value="5TM_YidC_Alb3"/>
    <property type="match status" value="1"/>
</dbReference>
<keyword evidence="9 13" id="KW-0472">Membrane</keyword>
<dbReference type="NCBIfam" id="TIGR03593">
    <property type="entry name" value="yidC_nterm"/>
    <property type="match status" value="1"/>
</dbReference>
<dbReference type="GO" id="GO:0032977">
    <property type="term" value="F:membrane insertase activity"/>
    <property type="evidence" value="ECO:0007669"/>
    <property type="project" value="InterPro"/>
</dbReference>
<evidence type="ECO:0000256" key="3">
    <source>
        <dbReference type="ARBA" id="ARBA00015325"/>
    </source>
</evidence>
<keyword evidence="4 13" id="KW-0813">Transport</keyword>
<proteinExistence type="inferred from homology"/>
<dbReference type="GO" id="GO:0005886">
    <property type="term" value="C:plasma membrane"/>
    <property type="evidence" value="ECO:0007669"/>
    <property type="project" value="UniProtKB-SubCell"/>
</dbReference>
<feature type="transmembrane region" description="Helical" evidence="13">
    <location>
        <begin position="511"/>
        <end position="533"/>
    </location>
</feature>
<comment type="subcellular location">
    <subcellularLocation>
        <location evidence="1">Cell inner membrane</location>
        <topology evidence="1">Multi-pass membrane protein</topology>
    </subcellularLocation>
    <subcellularLocation>
        <location evidence="13">Cell membrane</location>
        <topology evidence="13">Multi-pass membrane protein</topology>
    </subcellularLocation>
</comment>
<evidence type="ECO:0000256" key="4">
    <source>
        <dbReference type="ARBA" id="ARBA00022448"/>
    </source>
</evidence>
<dbReference type="InterPro" id="IPR047196">
    <property type="entry name" value="YidC_ALB_C"/>
</dbReference>
<comment type="function">
    <text evidence="13">Required for the insertion and/or proper folding and/or complex formation of integral membrane proteins into the membrane. Involved in integration of membrane proteins that insert both dependently and independently of the Sec translocase complex, as well as at least some lipoproteins. Aids folding of multispanning membrane proteins.</text>
</comment>
<feature type="domain" description="Membrane insertase YidC/Oxa/ALB C-terminal" evidence="14">
    <location>
        <begin position="353"/>
        <end position="545"/>
    </location>
</feature>
<dbReference type="InterPro" id="IPR028053">
    <property type="entry name" value="Membr_insert_YidC_N"/>
</dbReference>
<comment type="similarity">
    <text evidence="2 13">Belongs to the OXA1/ALB3/YidC family. Type 1 subfamily.</text>
</comment>
<dbReference type="Gene3D" id="2.70.98.90">
    <property type="match status" value="1"/>
</dbReference>
<evidence type="ECO:0000256" key="6">
    <source>
        <dbReference type="ARBA" id="ARBA00022692"/>
    </source>
</evidence>
<evidence type="ECO:0000256" key="5">
    <source>
        <dbReference type="ARBA" id="ARBA00022475"/>
    </source>
</evidence>
<keyword evidence="6 13" id="KW-0812">Transmembrane</keyword>